<reference evidence="1" key="1">
    <citation type="submission" date="2014-09" db="EMBL/GenBank/DDBJ databases">
        <authorList>
            <person name="Magalhaes I.L.F."/>
            <person name="Oliveira U."/>
            <person name="Santos F.R."/>
            <person name="Vidigal T.H.D.A."/>
            <person name="Brescovit A.D."/>
            <person name="Santos A.J."/>
        </authorList>
    </citation>
    <scope>NUCLEOTIDE SEQUENCE</scope>
    <source>
        <tissue evidence="1">Shoot tissue taken approximately 20 cm above the soil surface</tissue>
    </source>
</reference>
<reference evidence="1" key="2">
    <citation type="journal article" date="2015" name="Data Brief">
        <title>Shoot transcriptome of the giant reed, Arundo donax.</title>
        <authorList>
            <person name="Barrero R.A."/>
            <person name="Guerrero F.D."/>
            <person name="Moolhuijzen P."/>
            <person name="Goolsby J.A."/>
            <person name="Tidwell J."/>
            <person name="Bellgard S.E."/>
            <person name="Bellgard M.I."/>
        </authorList>
    </citation>
    <scope>NUCLEOTIDE SEQUENCE</scope>
    <source>
        <tissue evidence="1">Shoot tissue taken approximately 20 cm above the soil surface</tissue>
    </source>
</reference>
<accession>A0A0A8YU10</accession>
<protein>
    <submittedName>
        <fullName evidence="1">Uncharacterized protein</fullName>
    </submittedName>
</protein>
<evidence type="ECO:0000313" key="1">
    <source>
        <dbReference type="EMBL" id="JAD28933.1"/>
    </source>
</evidence>
<organism evidence="1">
    <name type="scientific">Arundo donax</name>
    <name type="common">Giant reed</name>
    <name type="synonym">Donax arundinaceus</name>
    <dbReference type="NCBI Taxonomy" id="35708"/>
    <lineage>
        <taxon>Eukaryota</taxon>
        <taxon>Viridiplantae</taxon>
        <taxon>Streptophyta</taxon>
        <taxon>Embryophyta</taxon>
        <taxon>Tracheophyta</taxon>
        <taxon>Spermatophyta</taxon>
        <taxon>Magnoliopsida</taxon>
        <taxon>Liliopsida</taxon>
        <taxon>Poales</taxon>
        <taxon>Poaceae</taxon>
        <taxon>PACMAD clade</taxon>
        <taxon>Arundinoideae</taxon>
        <taxon>Arundineae</taxon>
        <taxon>Arundo</taxon>
    </lineage>
</organism>
<name>A0A0A8YU10_ARUDO</name>
<dbReference type="EMBL" id="GBRH01268962">
    <property type="protein sequence ID" value="JAD28933.1"/>
    <property type="molecule type" value="Transcribed_RNA"/>
</dbReference>
<sequence length="16" mass="1922">MDNQDPSFVLIFILRN</sequence>
<proteinExistence type="predicted"/>
<dbReference type="AlphaFoldDB" id="A0A0A8YU10"/>